<dbReference type="OrthoDB" id="7374636at2759"/>
<dbReference type="RefSeq" id="XP_023943134.1">
    <property type="nucleotide sequence ID" value="XM_024087366.2"/>
</dbReference>
<proteinExistence type="predicted"/>
<name>A0A6J1N8B9_BICAN</name>
<dbReference type="AlphaFoldDB" id="A0A6J1N8B9"/>
<dbReference type="Proteomes" id="UP001652582">
    <property type="component" value="Chromosome 17"/>
</dbReference>
<keyword evidence="2" id="KW-1185">Reference proteome</keyword>
<organism evidence="2 3">
    <name type="scientific">Bicyclus anynana</name>
    <name type="common">Squinting bush brown butterfly</name>
    <dbReference type="NCBI Taxonomy" id="110368"/>
    <lineage>
        <taxon>Eukaryota</taxon>
        <taxon>Metazoa</taxon>
        <taxon>Ecdysozoa</taxon>
        <taxon>Arthropoda</taxon>
        <taxon>Hexapoda</taxon>
        <taxon>Insecta</taxon>
        <taxon>Pterygota</taxon>
        <taxon>Neoptera</taxon>
        <taxon>Endopterygota</taxon>
        <taxon>Lepidoptera</taxon>
        <taxon>Glossata</taxon>
        <taxon>Ditrysia</taxon>
        <taxon>Papilionoidea</taxon>
        <taxon>Nymphalidae</taxon>
        <taxon>Satyrinae</taxon>
        <taxon>Satyrini</taxon>
        <taxon>Mycalesina</taxon>
        <taxon>Bicyclus</taxon>
    </lineage>
</organism>
<evidence type="ECO:0000313" key="3">
    <source>
        <dbReference type="RefSeq" id="XP_023943134.1"/>
    </source>
</evidence>
<accession>A0A6J1N8B9</accession>
<evidence type="ECO:0000256" key="1">
    <source>
        <dbReference type="SAM" id="SignalP"/>
    </source>
</evidence>
<feature type="chain" id="PRO_5026906509" evidence="1">
    <location>
        <begin position="20"/>
        <end position="113"/>
    </location>
</feature>
<sequence length="113" mass="12913">MKFYVFIAVLIAAAVISDCKHTFMGTNVQRQKLIHRHVKYNSHMFQKRVEYLNYTVPAKFGYSRSIQGILAYDMLHSGATANVTAGGLGFNYVSLRMKSERSRGLSYDVYIYS</sequence>
<dbReference type="GeneID" id="112049484"/>
<dbReference type="Pfam" id="PF15868">
    <property type="entry name" value="MBF2"/>
    <property type="match status" value="1"/>
</dbReference>
<gene>
    <name evidence="3" type="primary">LOC112049484</name>
</gene>
<reference evidence="3" key="1">
    <citation type="submission" date="2025-08" db="UniProtKB">
        <authorList>
            <consortium name="RefSeq"/>
        </authorList>
    </citation>
    <scope>IDENTIFICATION</scope>
</reference>
<protein>
    <submittedName>
        <fullName evidence="3">Uncharacterized protein LOC112049484</fullName>
    </submittedName>
</protein>
<evidence type="ECO:0000313" key="2">
    <source>
        <dbReference type="Proteomes" id="UP001652582"/>
    </source>
</evidence>
<keyword evidence="1" id="KW-0732">Signal</keyword>
<dbReference type="InterPro" id="IPR031734">
    <property type="entry name" value="MBF2"/>
</dbReference>
<dbReference type="KEGG" id="bany:112049484"/>
<feature type="signal peptide" evidence="1">
    <location>
        <begin position="1"/>
        <end position="19"/>
    </location>
</feature>